<evidence type="ECO:0000256" key="1">
    <source>
        <dbReference type="ARBA" id="ARBA00093634"/>
    </source>
</evidence>
<feature type="region of interest" description="Disordered" evidence="2">
    <location>
        <begin position="87"/>
        <end position="173"/>
    </location>
</feature>
<dbReference type="InterPro" id="IPR040357">
    <property type="entry name" value="Vma22/CCDC115"/>
</dbReference>
<organism evidence="3 4">
    <name type="scientific">Aureobasidium pullulans EXF-150</name>
    <dbReference type="NCBI Taxonomy" id="1043002"/>
    <lineage>
        <taxon>Eukaryota</taxon>
        <taxon>Fungi</taxon>
        <taxon>Dikarya</taxon>
        <taxon>Ascomycota</taxon>
        <taxon>Pezizomycotina</taxon>
        <taxon>Dothideomycetes</taxon>
        <taxon>Dothideomycetidae</taxon>
        <taxon>Dothideales</taxon>
        <taxon>Saccotheciaceae</taxon>
        <taxon>Aureobasidium</taxon>
    </lineage>
</organism>
<accession>A0A074X076</accession>
<protein>
    <recommendedName>
        <fullName evidence="1">Vacuolar ATPase assembly protein VMA22</fullName>
    </recommendedName>
</protein>
<dbReference type="Proteomes" id="UP000030706">
    <property type="component" value="Unassembled WGS sequence"/>
</dbReference>
<dbReference type="PANTHER" id="PTHR31996:SF2">
    <property type="entry name" value="COILED-COIL DOMAIN-CONTAINING PROTEIN 115"/>
    <property type="match status" value="1"/>
</dbReference>
<sequence>MVEEAKPEIGVDELRDQLDALWEKHLTLLDSYHQAQQQLARHFSSGFFDLAQATFKSTTRVRYGQEYYDDRMQATRRFEASTNDNDVPCLALKADDTSPSTDTSNEHSTKSGEKSSDKEAKGKKPDQPEQQQPTPPSTPPRDTEEEKLSEEQDKSKTTSHQDKAQQKPRDPLHWYGILVPPALRASQKSFISAIESPLIEAANSAQALRLVAVEIRKLRKDIKKAERRLV</sequence>
<dbReference type="STRING" id="1043002.A0A074X076"/>
<dbReference type="HOGENOM" id="CLU_057721_0_0_1"/>
<dbReference type="GeneID" id="40746610"/>
<feature type="compositionally biased region" description="Basic and acidic residues" evidence="2">
    <location>
        <begin position="104"/>
        <end position="127"/>
    </location>
</feature>
<dbReference type="PANTHER" id="PTHR31996">
    <property type="entry name" value="COILED-COIL DOMAIN-CONTAINING PROTEIN 115"/>
    <property type="match status" value="1"/>
</dbReference>
<dbReference type="GO" id="GO:1990871">
    <property type="term" value="C:Vma12-Vma22 assembly complex"/>
    <property type="evidence" value="ECO:0007669"/>
    <property type="project" value="TreeGrafter"/>
</dbReference>
<dbReference type="EMBL" id="KL585013">
    <property type="protein sequence ID" value="KEQ78860.1"/>
    <property type="molecule type" value="Genomic_DNA"/>
</dbReference>
<dbReference type="RefSeq" id="XP_029755047.1">
    <property type="nucleotide sequence ID" value="XM_029904304.1"/>
</dbReference>
<dbReference type="GO" id="GO:0051082">
    <property type="term" value="F:unfolded protein binding"/>
    <property type="evidence" value="ECO:0007669"/>
    <property type="project" value="TreeGrafter"/>
</dbReference>
<keyword evidence="4" id="KW-1185">Reference proteome</keyword>
<dbReference type="Pfam" id="PF21730">
    <property type="entry name" value="Vma22_CCDC115"/>
    <property type="match status" value="2"/>
</dbReference>
<feature type="compositionally biased region" description="Basic and acidic residues" evidence="2">
    <location>
        <begin position="141"/>
        <end position="172"/>
    </location>
</feature>
<gene>
    <name evidence="3" type="ORF">M438DRAFT_340307</name>
</gene>
<proteinExistence type="predicted"/>
<evidence type="ECO:0000313" key="4">
    <source>
        <dbReference type="Proteomes" id="UP000030706"/>
    </source>
</evidence>
<dbReference type="OrthoDB" id="408631at2759"/>
<reference evidence="3 4" key="1">
    <citation type="journal article" date="2014" name="BMC Genomics">
        <title>Genome sequencing of four Aureobasidium pullulans varieties: biotechnological potential, stress tolerance, and description of new species.</title>
        <authorList>
            <person name="Gostin Ar C."/>
            <person name="Ohm R.A."/>
            <person name="Kogej T."/>
            <person name="Sonjak S."/>
            <person name="Turk M."/>
            <person name="Zajc J."/>
            <person name="Zalar P."/>
            <person name="Grube M."/>
            <person name="Sun H."/>
            <person name="Han J."/>
            <person name="Sharma A."/>
            <person name="Chiniquy J."/>
            <person name="Ngan C.Y."/>
            <person name="Lipzen A."/>
            <person name="Barry K."/>
            <person name="Grigoriev I.V."/>
            <person name="Gunde-Cimerman N."/>
        </authorList>
    </citation>
    <scope>NUCLEOTIDE SEQUENCE [LARGE SCALE GENOMIC DNA]</scope>
    <source>
        <strain evidence="3 4">EXF-150</strain>
    </source>
</reference>
<evidence type="ECO:0000256" key="2">
    <source>
        <dbReference type="SAM" id="MobiDB-lite"/>
    </source>
</evidence>
<evidence type="ECO:0000313" key="3">
    <source>
        <dbReference type="EMBL" id="KEQ78860.1"/>
    </source>
</evidence>
<name>A0A074X076_AURPU</name>
<dbReference type="AlphaFoldDB" id="A0A074X076"/>
<dbReference type="GO" id="GO:0070072">
    <property type="term" value="P:vacuolar proton-transporting V-type ATPase complex assembly"/>
    <property type="evidence" value="ECO:0007669"/>
    <property type="project" value="InterPro"/>
</dbReference>